<dbReference type="InterPro" id="IPR008551">
    <property type="entry name" value="TANGO2"/>
</dbReference>
<evidence type="ECO:0000313" key="1">
    <source>
        <dbReference type="EMBL" id="BBB25304.1"/>
    </source>
</evidence>
<evidence type="ECO:0008006" key="3">
    <source>
        <dbReference type="Google" id="ProtNLM"/>
    </source>
</evidence>
<keyword evidence="2" id="KW-1185">Reference proteome</keyword>
<dbReference type="Pfam" id="PF05742">
    <property type="entry name" value="TANGO2"/>
    <property type="match status" value="1"/>
</dbReference>
<organism evidence="1 2">
    <name type="scientific">Amphritea japonica ATCC BAA-1530</name>
    <dbReference type="NCBI Taxonomy" id="1278309"/>
    <lineage>
        <taxon>Bacteria</taxon>
        <taxon>Pseudomonadati</taxon>
        <taxon>Pseudomonadota</taxon>
        <taxon>Gammaproteobacteria</taxon>
        <taxon>Oceanospirillales</taxon>
        <taxon>Oceanospirillaceae</taxon>
        <taxon>Amphritea</taxon>
    </lineage>
</organism>
<name>A0A7R6SRJ2_9GAMM</name>
<sequence>MCTVSWLVDSDGYQLFFNRDEQRSRSRALAPQPLQQTDCKVLMPIDPDGGGSWISVNDQGLSLCLLNFYQGKMPEGVLKSRGQLLKSLSALPTQPDIATELSMANLHQYAPFTLLTFALDQQPQGFQWDGKTLLILSIKSPMTSSSVAFDAVYSARQHNFARLGHVPDANQLLAFHQSHQSANPTGKHSLSDKYQSEENGQAIQGELSVCMHRDDARTVSLSYIEVTLEKATFNYLDGSPCAHQLTSIEALRKTAEQSSLYRVSKGFNPVVPNPQEALA</sequence>
<dbReference type="AlphaFoldDB" id="A0A7R6SRJ2"/>
<reference evidence="1 2" key="1">
    <citation type="journal article" date="2008" name="Int. J. Syst. Evol. Microbiol.">
        <title>Amphritea japonica sp. nov. and Amphritea balenae sp. nov., isolated from the sediment adjacent to sperm whale carcasses off Kagoshima, Japan.</title>
        <authorList>
            <person name="Miyazaki M."/>
            <person name="Nogi Y."/>
            <person name="Fujiwara Y."/>
            <person name="Kawato M."/>
            <person name="Nagahama T."/>
            <person name="Kubokawa K."/>
            <person name="Horikoshi K."/>
        </authorList>
    </citation>
    <scope>NUCLEOTIDE SEQUENCE [LARGE SCALE GENOMIC DNA]</scope>
    <source>
        <strain evidence="1 2">ATCC BAA-1530</strain>
    </source>
</reference>
<dbReference type="RefSeq" id="WP_019622423.1">
    <property type="nucleotide sequence ID" value="NZ_AP014545.1"/>
</dbReference>
<dbReference type="EMBL" id="AP014545">
    <property type="protein sequence ID" value="BBB25304.1"/>
    <property type="molecule type" value="Genomic_DNA"/>
</dbReference>
<evidence type="ECO:0000313" key="2">
    <source>
        <dbReference type="Proteomes" id="UP000595663"/>
    </source>
</evidence>
<proteinExistence type="predicted"/>
<dbReference type="PANTHER" id="PTHR17985">
    <property type="entry name" value="SER/THR-RICH PROTEIN T10 IN DGCR REGION"/>
    <property type="match status" value="1"/>
</dbReference>
<accession>A0A7R6SRJ2</accession>
<protein>
    <recommendedName>
        <fullName evidence="3">NRDE family protein</fullName>
    </recommendedName>
</protein>
<dbReference type="KEGG" id="ajp:AMJAP_0705"/>
<gene>
    <name evidence="1" type="ORF">AMJAP_0705</name>
</gene>
<dbReference type="PANTHER" id="PTHR17985:SF8">
    <property type="entry name" value="TRANSPORT AND GOLGI ORGANIZATION PROTEIN 2 HOMOLOG"/>
    <property type="match status" value="1"/>
</dbReference>
<dbReference type="Proteomes" id="UP000595663">
    <property type="component" value="Chromosome"/>
</dbReference>
<dbReference type="OrthoDB" id="1113830at2"/>